<dbReference type="PANTHER" id="PTHR47403:SF6">
    <property type="entry name" value="N-ACETYLTRANSFERASE DOMAIN-CONTAINING PROTEIN"/>
    <property type="match status" value="1"/>
</dbReference>
<dbReference type="OrthoDB" id="6086192at2759"/>
<dbReference type="CTD" id="20241043"/>
<evidence type="ECO:0000313" key="3">
    <source>
        <dbReference type="Proteomes" id="UP000030746"/>
    </source>
</evidence>
<organism evidence="2 3">
    <name type="scientific">Lottia gigantea</name>
    <name type="common">Giant owl limpet</name>
    <dbReference type="NCBI Taxonomy" id="225164"/>
    <lineage>
        <taxon>Eukaryota</taxon>
        <taxon>Metazoa</taxon>
        <taxon>Spiralia</taxon>
        <taxon>Lophotrochozoa</taxon>
        <taxon>Mollusca</taxon>
        <taxon>Gastropoda</taxon>
        <taxon>Patellogastropoda</taxon>
        <taxon>Lottioidea</taxon>
        <taxon>Lottiidae</taxon>
        <taxon>Lottia</taxon>
    </lineage>
</organism>
<sequence>MSTDLTIRQARLEDRESVLDINDNIYNGRDFLPHFYNDLVNNHQAFLCQQHDGLVVAFVFLVAVDGGETVVGRGGRVRSSHTGKRILDKMFKTVLPNVYLPKLKRIAFCMNADGEYYINRVKKLEMLPGVKPAFSYVNSSYTGTLSRLVKRHTSEVKSNGVRHVDKSMLMRLFKSKSICENLFPDDIMGIHMVPYKPIDSNVEQIVSGSTLIVYSGDLENTRENSNIVRGLLTVGTYYYCKTGLVCYIDVFGNEVNDFSLHLSEHLDKIQSLPKNNIILYDVVTPVDMDLVIIDQEMRQVANFQKKFNRYFYYSKFIKSNL</sequence>
<proteinExistence type="predicted"/>
<protein>
    <recommendedName>
        <fullName evidence="1">Histidine N-acetyltransferase C-terminal domain-containing protein</fullName>
    </recommendedName>
</protein>
<feature type="domain" description="Histidine N-acetyltransferase C-terminal" evidence="1">
    <location>
        <begin position="163"/>
        <end position="271"/>
    </location>
</feature>
<dbReference type="SUPFAM" id="SSF55729">
    <property type="entry name" value="Acyl-CoA N-acyltransferases (Nat)"/>
    <property type="match status" value="1"/>
</dbReference>
<gene>
    <name evidence="2" type="ORF">LOTGIDRAFT_169018</name>
</gene>
<dbReference type="HOGENOM" id="CLU_866806_0_0_1"/>
<dbReference type="KEGG" id="lgi:LOTGIDRAFT_169018"/>
<evidence type="ECO:0000313" key="2">
    <source>
        <dbReference type="EMBL" id="ESO83782.1"/>
    </source>
</evidence>
<dbReference type="GeneID" id="20241043"/>
<dbReference type="InterPro" id="IPR016181">
    <property type="entry name" value="Acyl_CoA_acyltransferase"/>
</dbReference>
<dbReference type="InterPro" id="IPR056483">
    <property type="entry name" value="Hisat_C"/>
</dbReference>
<accession>V3ZHT6</accession>
<dbReference type="AlphaFoldDB" id="V3ZHT6"/>
<dbReference type="EMBL" id="KB203598">
    <property type="protein sequence ID" value="ESO83782.1"/>
    <property type="molecule type" value="Genomic_DNA"/>
</dbReference>
<dbReference type="RefSeq" id="XP_009065563.1">
    <property type="nucleotide sequence ID" value="XM_009067315.1"/>
</dbReference>
<evidence type="ECO:0000259" key="1">
    <source>
        <dbReference type="Pfam" id="PF24066"/>
    </source>
</evidence>
<keyword evidence="3" id="KW-1185">Reference proteome</keyword>
<reference evidence="2 3" key="1">
    <citation type="journal article" date="2013" name="Nature">
        <title>Insights into bilaterian evolution from three spiralian genomes.</title>
        <authorList>
            <person name="Simakov O."/>
            <person name="Marletaz F."/>
            <person name="Cho S.J."/>
            <person name="Edsinger-Gonzales E."/>
            <person name="Havlak P."/>
            <person name="Hellsten U."/>
            <person name="Kuo D.H."/>
            <person name="Larsson T."/>
            <person name="Lv J."/>
            <person name="Arendt D."/>
            <person name="Savage R."/>
            <person name="Osoegawa K."/>
            <person name="de Jong P."/>
            <person name="Grimwood J."/>
            <person name="Chapman J.A."/>
            <person name="Shapiro H."/>
            <person name="Aerts A."/>
            <person name="Otillar R.P."/>
            <person name="Terry A.Y."/>
            <person name="Boore J.L."/>
            <person name="Grigoriev I.V."/>
            <person name="Lindberg D.R."/>
            <person name="Seaver E.C."/>
            <person name="Weisblat D.A."/>
            <person name="Putnam N.H."/>
            <person name="Rokhsar D.S."/>
        </authorList>
    </citation>
    <scope>NUCLEOTIDE SEQUENCE [LARGE SCALE GENOMIC DNA]</scope>
</reference>
<dbReference type="OMA" id="SHICKIG"/>
<dbReference type="Gene3D" id="3.40.630.30">
    <property type="match status" value="1"/>
</dbReference>
<name>V3ZHT6_LOTGI</name>
<dbReference type="PANTHER" id="PTHR47403">
    <property type="entry name" value="LOC100145250 PROTEIN"/>
    <property type="match status" value="1"/>
</dbReference>
<dbReference type="Pfam" id="PF24066">
    <property type="entry name" value="Hisat_C"/>
    <property type="match status" value="1"/>
</dbReference>
<dbReference type="Proteomes" id="UP000030746">
    <property type="component" value="Unassembled WGS sequence"/>
</dbReference>